<sequence length="143" mass="15840">MMPLRERNLKRLQRSLQGSGDPDRSVRESQCCSDAENSGSSTQEEEDWIIPPPSHLIKPTKLAMLEPPRISSLKQNRASSKKTAAQPPAPTSKPRSQPPPVCDRASRVSKAARRQKTEPSLRRSKRIAERVAREEAAKPGLPG</sequence>
<evidence type="ECO:0000313" key="2">
    <source>
        <dbReference type="EMBL" id="KAH7313826.1"/>
    </source>
</evidence>
<feature type="compositionally biased region" description="Pro residues" evidence="1">
    <location>
        <begin position="87"/>
        <end position="101"/>
    </location>
</feature>
<feature type="compositionally biased region" description="Polar residues" evidence="1">
    <location>
        <begin position="28"/>
        <end position="42"/>
    </location>
</feature>
<evidence type="ECO:0000256" key="1">
    <source>
        <dbReference type="SAM" id="MobiDB-lite"/>
    </source>
</evidence>
<organism evidence="2 3">
    <name type="scientific">Stachybotrys elegans</name>
    <dbReference type="NCBI Taxonomy" id="80388"/>
    <lineage>
        <taxon>Eukaryota</taxon>
        <taxon>Fungi</taxon>
        <taxon>Dikarya</taxon>
        <taxon>Ascomycota</taxon>
        <taxon>Pezizomycotina</taxon>
        <taxon>Sordariomycetes</taxon>
        <taxon>Hypocreomycetidae</taxon>
        <taxon>Hypocreales</taxon>
        <taxon>Stachybotryaceae</taxon>
        <taxon>Stachybotrys</taxon>
    </lineage>
</organism>
<comment type="caution">
    <text evidence="2">The sequence shown here is derived from an EMBL/GenBank/DDBJ whole genome shotgun (WGS) entry which is preliminary data.</text>
</comment>
<gene>
    <name evidence="2" type="ORF">B0I35DRAFT_279171</name>
</gene>
<keyword evidence="3" id="KW-1185">Reference proteome</keyword>
<proteinExistence type="predicted"/>
<dbReference type="Proteomes" id="UP000813444">
    <property type="component" value="Unassembled WGS sequence"/>
</dbReference>
<feature type="compositionally biased region" description="Basic and acidic residues" evidence="1">
    <location>
        <begin position="115"/>
        <end position="137"/>
    </location>
</feature>
<name>A0A8K0SMH2_9HYPO</name>
<protein>
    <submittedName>
        <fullName evidence="2">Uncharacterized protein</fullName>
    </submittedName>
</protein>
<dbReference type="EMBL" id="JAGPNK010000009">
    <property type="protein sequence ID" value="KAH7313826.1"/>
    <property type="molecule type" value="Genomic_DNA"/>
</dbReference>
<reference evidence="2" key="1">
    <citation type="journal article" date="2021" name="Nat. Commun.">
        <title>Genetic determinants of endophytism in the Arabidopsis root mycobiome.</title>
        <authorList>
            <person name="Mesny F."/>
            <person name="Miyauchi S."/>
            <person name="Thiergart T."/>
            <person name="Pickel B."/>
            <person name="Atanasova L."/>
            <person name="Karlsson M."/>
            <person name="Huettel B."/>
            <person name="Barry K.W."/>
            <person name="Haridas S."/>
            <person name="Chen C."/>
            <person name="Bauer D."/>
            <person name="Andreopoulos W."/>
            <person name="Pangilinan J."/>
            <person name="LaButti K."/>
            <person name="Riley R."/>
            <person name="Lipzen A."/>
            <person name="Clum A."/>
            <person name="Drula E."/>
            <person name="Henrissat B."/>
            <person name="Kohler A."/>
            <person name="Grigoriev I.V."/>
            <person name="Martin F.M."/>
            <person name="Hacquard S."/>
        </authorList>
    </citation>
    <scope>NUCLEOTIDE SEQUENCE</scope>
    <source>
        <strain evidence="2">MPI-CAGE-CH-0235</strain>
    </source>
</reference>
<feature type="compositionally biased region" description="Polar residues" evidence="1">
    <location>
        <begin position="72"/>
        <end position="83"/>
    </location>
</feature>
<accession>A0A8K0SMH2</accession>
<feature type="region of interest" description="Disordered" evidence="1">
    <location>
        <begin position="1"/>
        <end position="143"/>
    </location>
</feature>
<dbReference type="AlphaFoldDB" id="A0A8K0SMH2"/>
<evidence type="ECO:0000313" key="3">
    <source>
        <dbReference type="Proteomes" id="UP000813444"/>
    </source>
</evidence>